<organism evidence="1 2">
    <name type="scientific">Dyella nitratireducens</name>
    <dbReference type="NCBI Taxonomy" id="1849580"/>
    <lineage>
        <taxon>Bacteria</taxon>
        <taxon>Pseudomonadati</taxon>
        <taxon>Pseudomonadota</taxon>
        <taxon>Gammaproteobacteria</taxon>
        <taxon>Lysobacterales</taxon>
        <taxon>Rhodanobacteraceae</taxon>
        <taxon>Dyella</taxon>
    </lineage>
</organism>
<evidence type="ECO:0000313" key="1">
    <source>
        <dbReference type="EMBL" id="GGA51489.1"/>
    </source>
</evidence>
<accession>A0ABQ1GWR7</accession>
<protein>
    <submittedName>
        <fullName evidence="1">Uncharacterized protein</fullName>
    </submittedName>
</protein>
<reference evidence="2" key="1">
    <citation type="journal article" date="2019" name="Int. J. Syst. Evol. Microbiol.">
        <title>The Global Catalogue of Microorganisms (GCM) 10K type strain sequencing project: providing services to taxonomists for standard genome sequencing and annotation.</title>
        <authorList>
            <consortium name="The Broad Institute Genomics Platform"/>
            <consortium name="The Broad Institute Genome Sequencing Center for Infectious Disease"/>
            <person name="Wu L."/>
            <person name="Ma J."/>
        </authorList>
    </citation>
    <scope>NUCLEOTIDE SEQUENCE [LARGE SCALE GENOMIC DNA]</scope>
    <source>
        <strain evidence="2">CGMCC 1.15439</strain>
    </source>
</reference>
<sequence>MLEVFFEASPWSEVLAYVRGLQLTHALGMRFGIRLNLVTPTGAVQKGEIVYAEPETQLSSELVA</sequence>
<name>A0ABQ1GWR7_9GAMM</name>
<dbReference type="Proteomes" id="UP000620046">
    <property type="component" value="Unassembled WGS sequence"/>
</dbReference>
<gene>
    <name evidence="1" type="ORF">GCM10010981_46110</name>
</gene>
<keyword evidence="2" id="KW-1185">Reference proteome</keyword>
<dbReference type="EMBL" id="BMJA01000007">
    <property type="protein sequence ID" value="GGA51489.1"/>
    <property type="molecule type" value="Genomic_DNA"/>
</dbReference>
<proteinExistence type="predicted"/>
<evidence type="ECO:0000313" key="2">
    <source>
        <dbReference type="Proteomes" id="UP000620046"/>
    </source>
</evidence>
<comment type="caution">
    <text evidence="1">The sequence shown here is derived from an EMBL/GenBank/DDBJ whole genome shotgun (WGS) entry which is preliminary data.</text>
</comment>